<dbReference type="EMBL" id="WBVO01000002">
    <property type="protein sequence ID" value="KAB2813852.1"/>
    <property type="molecule type" value="Genomic_DNA"/>
</dbReference>
<dbReference type="InterPro" id="IPR025535">
    <property type="entry name" value="DUF4421"/>
</dbReference>
<evidence type="ECO:0000313" key="2">
    <source>
        <dbReference type="EMBL" id="KAB2813852.1"/>
    </source>
</evidence>
<organism evidence="2 3">
    <name type="scientific">Phaeocystidibacter luteus</name>
    <dbReference type="NCBI Taxonomy" id="911197"/>
    <lineage>
        <taxon>Bacteria</taxon>
        <taxon>Pseudomonadati</taxon>
        <taxon>Bacteroidota</taxon>
        <taxon>Flavobacteriia</taxon>
        <taxon>Flavobacteriales</taxon>
        <taxon>Phaeocystidibacteraceae</taxon>
        <taxon>Phaeocystidibacter</taxon>
    </lineage>
</organism>
<keyword evidence="1" id="KW-0732">Signal</keyword>
<feature type="chain" id="PRO_5026773561" evidence="1">
    <location>
        <begin position="20"/>
        <end position="341"/>
    </location>
</feature>
<evidence type="ECO:0000313" key="3">
    <source>
        <dbReference type="Proteomes" id="UP000468650"/>
    </source>
</evidence>
<comment type="caution">
    <text evidence="2">The sequence shown here is derived from an EMBL/GenBank/DDBJ whole genome shotgun (WGS) entry which is preliminary data.</text>
</comment>
<reference evidence="2 3" key="1">
    <citation type="submission" date="2019-09" db="EMBL/GenBank/DDBJ databases">
        <title>Genomes of family Cryomorphaceae.</title>
        <authorList>
            <person name="Bowman J.P."/>
        </authorList>
    </citation>
    <scope>NUCLEOTIDE SEQUENCE [LARGE SCALE GENOMIC DNA]</scope>
    <source>
        <strain evidence="2 3">LMG 25704</strain>
    </source>
</reference>
<name>A0A6N6RHQ8_9FLAO</name>
<gene>
    <name evidence="2" type="ORF">F8C67_03985</name>
</gene>
<dbReference type="RefSeq" id="WP_151666520.1">
    <property type="nucleotide sequence ID" value="NZ_WBVO01000002.1"/>
</dbReference>
<dbReference type="AlphaFoldDB" id="A0A6N6RHQ8"/>
<feature type="signal peptide" evidence="1">
    <location>
        <begin position="1"/>
        <end position="19"/>
    </location>
</feature>
<accession>A0A6N6RHQ8</accession>
<evidence type="ECO:0000256" key="1">
    <source>
        <dbReference type="SAM" id="SignalP"/>
    </source>
</evidence>
<keyword evidence="3" id="KW-1185">Reference proteome</keyword>
<dbReference type="Pfam" id="PF14391">
    <property type="entry name" value="DUF4421"/>
    <property type="match status" value="1"/>
</dbReference>
<dbReference type="Proteomes" id="UP000468650">
    <property type="component" value="Unassembled WGS sequence"/>
</dbReference>
<protein>
    <submittedName>
        <fullName evidence="2">DUF4421 domain-containing protein</fullName>
    </submittedName>
</protein>
<dbReference type="OrthoDB" id="669053at2"/>
<proteinExistence type="predicted"/>
<sequence>MKLSLLCATFLLGCLSLKAQQDTTYIRDFRDYGNLSFAMEAKANNITIFGRRGGALRLSSNNGLPTYGVMFSYKWLNVWATTKLGPLTYSNEQKGSTNNLGLAVGYTGDHWWARIFYEQYRGYHIANPESFAPNWFAENDNYPLIPDLRSRTLYGNVYYGFNEKTYSHRAMLWQSQEQRRSAGSWLMGVSLGYDHIFSDTSIVPVEGVIDYYEIRNVSGYETVNGAINVGYTYSWAFWDRWSFGLMFAPGIAGTYGVVEEVNGTNRGIDFELAAMAEGRAILSYHHDRWYGGIAANAYMLTKPVRGDFYNNLHTYIRFNIGYRINMPKSKFLGRFGLSSDS</sequence>